<dbReference type="InterPro" id="IPR036638">
    <property type="entry name" value="HLH_DNA-bd_sf"/>
</dbReference>
<dbReference type="GO" id="GO:0046983">
    <property type="term" value="F:protein dimerization activity"/>
    <property type="evidence" value="ECO:0007669"/>
    <property type="project" value="InterPro"/>
</dbReference>
<dbReference type="InterPro" id="IPR011598">
    <property type="entry name" value="bHLH_dom"/>
</dbReference>
<dbReference type="PANTHER" id="PTHR16223">
    <property type="entry name" value="TRANSCRIPTION FACTOR BHLH83-RELATED"/>
    <property type="match status" value="1"/>
</dbReference>
<dbReference type="InterPro" id="IPR045843">
    <property type="entry name" value="IND-like"/>
</dbReference>
<dbReference type="AlphaFoldDB" id="A0AAN7KMJ8"/>
<evidence type="ECO:0000313" key="8">
    <source>
        <dbReference type="EMBL" id="KAK4766776.1"/>
    </source>
</evidence>
<feature type="compositionally biased region" description="Low complexity" evidence="6">
    <location>
        <begin position="14"/>
        <end position="27"/>
    </location>
</feature>
<evidence type="ECO:0000256" key="2">
    <source>
        <dbReference type="ARBA" id="ARBA00023015"/>
    </source>
</evidence>
<dbReference type="Gene3D" id="4.10.280.10">
    <property type="entry name" value="Helix-loop-helix DNA-binding domain"/>
    <property type="match status" value="1"/>
</dbReference>
<keyword evidence="4" id="KW-0804">Transcription</keyword>
<reference evidence="8 9" key="1">
    <citation type="journal article" date="2023" name="Hortic Res">
        <title>Pangenome of water caltrop reveals structural variations and asymmetric subgenome divergence after allopolyploidization.</title>
        <authorList>
            <person name="Zhang X."/>
            <person name="Chen Y."/>
            <person name="Wang L."/>
            <person name="Yuan Y."/>
            <person name="Fang M."/>
            <person name="Shi L."/>
            <person name="Lu R."/>
            <person name="Comes H.P."/>
            <person name="Ma Y."/>
            <person name="Chen Y."/>
            <person name="Huang G."/>
            <person name="Zhou Y."/>
            <person name="Zheng Z."/>
            <person name="Qiu Y."/>
        </authorList>
    </citation>
    <scope>NUCLEOTIDE SEQUENCE [LARGE SCALE GENOMIC DNA]</scope>
    <source>
        <tissue evidence="8">Roots</tissue>
    </source>
</reference>
<dbReference type="GO" id="GO:0000981">
    <property type="term" value="F:DNA-binding transcription factor activity, RNA polymerase II-specific"/>
    <property type="evidence" value="ECO:0007669"/>
    <property type="project" value="TreeGrafter"/>
</dbReference>
<dbReference type="CDD" id="cd11393">
    <property type="entry name" value="bHLH_AtbHLH_like"/>
    <property type="match status" value="1"/>
</dbReference>
<evidence type="ECO:0000256" key="4">
    <source>
        <dbReference type="ARBA" id="ARBA00023163"/>
    </source>
</evidence>
<dbReference type="Proteomes" id="UP001345219">
    <property type="component" value="Chromosome 7"/>
</dbReference>
<dbReference type="SUPFAM" id="SSF47459">
    <property type="entry name" value="HLH, helix-loop-helix DNA-binding domain"/>
    <property type="match status" value="1"/>
</dbReference>
<protein>
    <recommendedName>
        <fullName evidence="7">BHLH domain-containing protein</fullName>
    </recommendedName>
</protein>
<dbReference type="EMBL" id="JAXIOK010000007">
    <property type="protein sequence ID" value="KAK4766776.1"/>
    <property type="molecule type" value="Genomic_DNA"/>
</dbReference>
<feature type="domain" description="BHLH" evidence="7">
    <location>
        <begin position="193"/>
        <end position="243"/>
    </location>
</feature>
<dbReference type="InterPro" id="IPR045239">
    <property type="entry name" value="bHLH95_bHLH"/>
</dbReference>
<dbReference type="GO" id="GO:0000978">
    <property type="term" value="F:RNA polymerase II cis-regulatory region sequence-specific DNA binding"/>
    <property type="evidence" value="ECO:0007669"/>
    <property type="project" value="TreeGrafter"/>
</dbReference>
<evidence type="ECO:0000313" key="9">
    <source>
        <dbReference type="Proteomes" id="UP001345219"/>
    </source>
</evidence>
<comment type="subcellular location">
    <subcellularLocation>
        <location evidence="1">Nucleus</location>
    </subcellularLocation>
</comment>
<keyword evidence="2" id="KW-0805">Transcription regulation</keyword>
<gene>
    <name evidence="8" type="ORF">SAY87_008418</name>
</gene>
<evidence type="ECO:0000256" key="5">
    <source>
        <dbReference type="ARBA" id="ARBA00023242"/>
    </source>
</evidence>
<evidence type="ECO:0000256" key="1">
    <source>
        <dbReference type="ARBA" id="ARBA00004123"/>
    </source>
</evidence>
<dbReference type="PROSITE" id="PS50888">
    <property type="entry name" value="BHLH"/>
    <property type="match status" value="1"/>
</dbReference>
<dbReference type="SMART" id="SM00353">
    <property type="entry name" value="HLH"/>
    <property type="match status" value="1"/>
</dbReference>
<dbReference type="FunFam" id="4.10.280.10:FF:000021">
    <property type="entry name" value="Transcription factor bHLH130 family"/>
    <property type="match status" value="1"/>
</dbReference>
<keyword evidence="3" id="KW-0238">DNA-binding</keyword>
<feature type="region of interest" description="Disordered" evidence="6">
    <location>
        <begin position="91"/>
        <end position="118"/>
    </location>
</feature>
<dbReference type="GO" id="GO:0005634">
    <property type="term" value="C:nucleus"/>
    <property type="evidence" value="ECO:0007669"/>
    <property type="project" value="UniProtKB-SubCell"/>
</dbReference>
<name>A0AAN7KMJ8_9MYRT</name>
<organism evidence="8 9">
    <name type="scientific">Trapa incisa</name>
    <dbReference type="NCBI Taxonomy" id="236973"/>
    <lineage>
        <taxon>Eukaryota</taxon>
        <taxon>Viridiplantae</taxon>
        <taxon>Streptophyta</taxon>
        <taxon>Embryophyta</taxon>
        <taxon>Tracheophyta</taxon>
        <taxon>Spermatophyta</taxon>
        <taxon>Magnoliopsida</taxon>
        <taxon>eudicotyledons</taxon>
        <taxon>Gunneridae</taxon>
        <taxon>Pentapetalae</taxon>
        <taxon>rosids</taxon>
        <taxon>malvids</taxon>
        <taxon>Myrtales</taxon>
        <taxon>Lythraceae</taxon>
        <taxon>Trapa</taxon>
    </lineage>
</organism>
<keyword evidence="5" id="KW-0539">Nucleus</keyword>
<evidence type="ECO:0000256" key="3">
    <source>
        <dbReference type="ARBA" id="ARBA00023125"/>
    </source>
</evidence>
<keyword evidence="9" id="KW-1185">Reference proteome</keyword>
<feature type="region of interest" description="Disordered" evidence="6">
    <location>
        <begin position="1"/>
        <end position="72"/>
    </location>
</feature>
<evidence type="ECO:0000259" key="7">
    <source>
        <dbReference type="PROSITE" id="PS50888"/>
    </source>
</evidence>
<comment type="caution">
    <text evidence="8">The sequence shown here is derived from an EMBL/GenBank/DDBJ whole genome shotgun (WGS) entry which is preliminary data.</text>
</comment>
<dbReference type="Pfam" id="PF00010">
    <property type="entry name" value="HLH"/>
    <property type="match status" value="1"/>
</dbReference>
<accession>A0AAN7KMJ8</accession>
<evidence type="ECO:0000256" key="6">
    <source>
        <dbReference type="SAM" id="MobiDB-lite"/>
    </source>
</evidence>
<dbReference type="PANTHER" id="PTHR16223:SF125">
    <property type="entry name" value="OS08G0506700 PROTEIN"/>
    <property type="match status" value="1"/>
</dbReference>
<sequence>MDSQHQQHGYGFFRLSSPRPSLVSSSSAMEGSYRAVDSTAADQQSHLKLNSSPSTGLFSQLSPQNGFAAAKGPENYRMGNVLEGEVSPANRWKGQTAFPPSLSSALGGNGQDDSSRLSIGIGGSRLSGSGLHFNSWIDPTHFSDGQKGELGGGGALLSPQMSLQRSSSEMSAMERLLQIQDPVPFKIRAKRGCATHPRSIAERVRRTRISERMRKLQDLVPNMDKQTNTADMLDLAVDYIKELQHQYKNLNDSLSNCKCSNTRDSVTNQLM</sequence>
<proteinExistence type="predicted"/>
<feature type="compositionally biased region" description="Polar residues" evidence="6">
    <location>
        <begin position="40"/>
        <end position="65"/>
    </location>
</feature>